<feature type="compositionally biased region" description="Basic and acidic residues" evidence="1">
    <location>
        <begin position="38"/>
        <end position="64"/>
    </location>
</feature>
<reference evidence="2" key="1">
    <citation type="submission" date="2020-01" db="EMBL/GenBank/DDBJ databases">
        <authorList>
            <person name="Mishra B."/>
        </authorList>
    </citation>
    <scope>NUCLEOTIDE SEQUENCE [LARGE SCALE GENOMIC DNA]</scope>
</reference>
<evidence type="ECO:0000256" key="1">
    <source>
        <dbReference type="SAM" id="MobiDB-lite"/>
    </source>
</evidence>
<proteinExistence type="predicted"/>
<feature type="region of interest" description="Disordered" evidence="1">
    <location>
        <begin position="1"/>
        <end position="123"/>
    </location>
</feature>
<gene>
    <name evidence="2" type="ORF">MERR_LOCUS26360</name>
</gene>
<organism evidence="2 3">
    <name type="scientific">Microthlaspi erraticum</name>
    <dbReference type="NCBI Taxonomy" id="1685480"/>
    <lineage>
        <taxon>Eukaryota</taxon>
        <taxon>Viridiplantae</taxon>
        <taxon>Streptophyta</taxon>
        <taxon>Embryophyta</taxon>
        <taxon>Tracheophyta</taxon>
        <taxon>Spermatophyta</taxon>
        <taxon>Magnoliopsida</taxon>
        <taxon>eudicotyledons</taxon>
        <taxon>Gunneridae</taxon>
        <taxon>Pentapetalae</taxon>
        <taxon>rosids</taxon>
        <taxon>malvids</taxon>
        <taxon>Brassicales</taxon>
        <taxon>Brassicaceae</taxon>
        <taxon>Coluteocarpeae</taxon>
        <taxon>Microthlaspi</taxon>
    </lineage>
</organism>
<comment type="caution">
    <text evidence="2">The sequence shown here is derived from an EMBL/GenBank/DDBJ whole genome shotgun (WGS) entry which is preliminary data.</text>
</comment>
<feature type="compositionally biased region" description="Basic residues" evidence="1">
    <location>
        <begin position="113"/>
        <end position="123"/>
    </location>
</feature>
<dbReference type="Proteomes" id="UP000467841">
    <property type="component" value="Unassembled WGS sequence"/>
</dbReference>
<evidence type="ECO:0000313" key="2">
    <source>
        <dbReference type="EMBL" id="CAA7039125.1"/>
    </source>
</evidence>
<feature type="compositionally biased region" description="Basic and acidic residues" evidence="1">
    <location>
        <begin position="77"/>
        <end position="93"/>
    </location>
</feature>
<dbReference type="EMBL" id="CACVBM020001206">
    <property type="protein sequence ID" value="CAA7039125.1"/>
    <property type="molecule type" value="Genomic_DNA"/>
</dbReference>
<accession>A0A6D2JH20</accession>
<sequence>MRIEGEKGVKTQSAPNIGRGRAKEILAEQFQPGRPLRSSREGSRARPDHLLRDRNRSRGTHEPGKIQAAIGRNFRIGTDRPLRSIRETNDRPRPKSLAKTNLADQIARPRQTIGHRPKLSRPR</sequence>
<name>A0A6D2JH20_9BRAS</name>
<protein>
    <submittedName>
        <fullName evidence="2">Uncharacterized protein</fullName>
    </submittedName>
</protein>
<keyword evidence="3" id="KW-1185">Reference proteome</keyword>
<evidence type="ECO:0000313" key="3">
    <source>
        <dbReference type="Proteomes" id="UP000467841"/>
    </source>
</evidence>
<dbReference type="AlphaFoldDB" id="A0A6D2JH20"/>